<dbReference type="InterPro" id="IPR002931">
    <property type="entry name" value="Transglutaminase-like"/>
</dbReference>
<feature type="transmembrane region" description="Helical" evidence="2">
    <location>
        <begin position="170"/>
        <end position="189"/>
    </location>
</feature>
<organism evidence="4 5">
    <name type="scientific">Hydrogenophaga laconesensis</name>
    <dbReference type="NCBI Taxonomy" id="1805971"/>
    <lineage>
        <taxon>Bacteria</taxon>
        <taxon>Pseudomonadati</taxon>
        <taxon>Pseudomonadota</taxon>
        <taxon>Betaproteobacteria</taxon>
        <taxon>Burkholderiales</taxon>
        <taxon>Comamonadaceae</taxon>
        <taxon>Hydrogenophaga</taxon>
    </lineage>
</organism>
<keyword evidence="2" id="KW-1133">Transmembrane helix</keyword>
<feature type="transmembrane region" description="Helical" evidence="2">
    <location>
        <begin position="148"/>
        <end position="164"/>
    </location>
</feature>
<dbReference type="SUPFAM" id="SSF54001">
    <property type="entry name" value="Cysteine proteinases"/>
    <property type="match status" value="1"/>
</dbReference>
<keyword evidence="5" id="KW-1185">Reference proteome</keyword>
<sequence>MNTPHRAPRVPTKGERTLRPGKAGSVGALDAGPSRRAGGLRTWLEALPRETRDTLFLLAVVGWVALMQVAHLPWWCSALTGGVLLWRASLALRGSPLPRWPWRLGLLLFASAATWATHGTLLGQDAGVTLVVVLLALKTLEMRARRDAFVVFFLGFFTLLTHFFHSQSLLTAAGILIALLGLLTALVNAHMPVGRPPLAQAARIAIGMAAMGAPIMLVLFLLFPRISPLWGAPGEDRGRSGLSGTMRVGQIAELVLDESIALRLRFEGSPPPQSELYFRGPVLSAFDGVEWRPARSGFPASMALPGELAVSGAPVRYEVTMEPNRRPWLFLLEAAAEAPDVPGMPVRMTNELQWLTDRPIGSLVRYSAVSHTSFRHGPTAHTLALQDHVALPPGYNPRTLAYAQELQRTHGSGPEATPRLVNAVMERLRTGGYVYTLEPGVYGQHTADEFWFDRRMGFCEHIASSFVILMRALDIPARIVTGYQGGELNGVDGYWTVRQRDAHAWAEVWQAGQGWVRVDPTSAVAPDRTGSLQRLRAPDGAFVGALRNINPGIATQLRAAWEALNNTWNQWVLNYTQGSQLDLLRNLGFRSPSWNDLAYVLIGVVVAVSLIGAAWTLWERQQHDPWLRLLQRARARLSAMGVDSADHTPPRELARRVQQRWGQAEAAQGVAQWLLRLEAHRYARPGDHLPNLAMLQREFRQLAWPRKDPV</sequence>
<evidence type="ECO:0000313" key="5">
    <source>
        <dbReference type="Proteomes" id="UP001265550"/>
    </source>
</evidence>
<feature type="transmembrane region" description="Helical" evidence="2">
    <location>
        <begin position="597"/>
        <end position="618"/>
    </location>
</feature>
<evidence type="ECO:0000256" key="2">
    <source>
        <dbReference type="SAM" id="Phobius"/>
    </source>
</evidence>
<dbReference type="Proteomes" id="UP001265550">
    <property type="component" value="Unassembled WGS sequence"/>
</dbReference>
<feature type="transmembrane region" description="Helical" evidence="2">
    <location>
        <begin position="106"/>
        <end position="136"/>
    </location>
</feature>
<dbReference type="Pfam" id="PF11992">
    <property type="entry name" value="TgpA_N"/>
    <property type="match status" value="1"/>
</dbReference>
<evidence type="ECO:0000313" key="4">
    <source>
        <dbReference type="EMBL" id="MDR7095664.1"/>
    </source>
</evidence>
<dbReference type="Pfam" id="PF01841">
    <property type="entry name" value="Transglut_core"/>
    <property type="match status" value="1"/>
</dbReference>
<dbReference type="RefSeq" id="WP_204732157.1">
    <property type="nucleotide sequence ID" value="NZ_JAVDWE010000010.1"/>
</dbReference>
<dbReference type="InterPro" id="IPR038765">
    <property type="entry name" value="Papain-like_cys_pep_sf"/>
</dbReference>
<dbReference type="EMBL" id="JAVDWE010000010">
    <property type="protein sequence ID" value="MDR7095664.1"/>
    <property type="molecule type" value="Genomic_DNA"/>
</dbReference>
<dbReference type="InterPro" id="IPR052901">
    <property type="entry name" value="Bact_TGase-like"/>
</dbReference>
<protein>
    <submittedName>
        <fullName evidence="4">Transglutaminase-like putative cysteine protease</fullName>
    </submittedName>
</protein>
<keyword evidence="2" id="KW-0472">Membrane</keyword>
<dbReference type="SMART" id="SM00460">
    <property type="entry name" value="TGc"/>
    <property type="match status" value="1"/>
</dbReference>
<dbReference type="Gene3D" id="3.10.620.30">
    <property type="match status" value="1"/>
</dbReference>
<dbReference type="InterPro" id="IPR021878">
    <property type="entry name" value="TgpA_N"/>
</dbReference>
<feature type="transmembrane region" description="Helical" evidence="2">
    <location>
        <begin position="55"/>
        <end position="86"/>
    </location>
</feature>
<feature type="transmembrane region" description="Helical" evidence="2">
    <location>
        <begin position="201"/>
        <end position="223"/>
    </location>
</feature>
<gene>
    <name evidence="4" type="ORF">J2X09_003416</name>
</gene>
<proteinExistence type="predicted"/>
<reference evidence="4 5" key="1">
    <citation type="submission" date="2023-07" db="EMBL/GenBank/DDBJ databases">
        <title>Sorghum-associated microbial communities from plants grown in Nebraska, USA.</title>
        <authorList>
            <person name="Schachtman D."/>
        </authorList>
    </citation>
    <scope>NUCLEOTIDE SEQUENCE [LARGE SCALE GENOMIC DNA]</scope>
    <source>
        <strain evidence="4 5">BE240</strain>
    </source>
</reference>
<dbReference type="PANTHER" id="PTHR42736">
    <property type="entry name" value="PROTEIN-GLUTAMINE GAMMA-GLUTAMYLTRANSFERASE"/>
    <property type="match status" value="1"/>
</dbReference>
<comment type="caution">
    <text evidence="4">The sequence shown here is derived from an EMBL/GenBank/DDBJ whole genome shotgun (WGS) entry which is preliminary data.</text>
</comment>
<dbReference type="PANTHER" id="PTHR42736:SF1">
    <property type="entry name" value="PROTEIN-GLUTAMINE GAMMA-GLUTAMYLTRANSFERASE"/>
    <property type="match status" value="1"/>
</dbReference>
<accession>A0ABU1VDV9</accession>
<keyword evidence="2" id="KW-0812">Transmembrane</keyword>
<name>A0ABU1VDV9_9BURK</name>
<feature type="domain" description="Transglutaminase-like" evidence="3">
    <location>
        <begin position="451"/>
        <end position="522"/>
    </location>
</feature>
<evidence type="ECO:0000256" key="1">
    <source>
        <dbReference type="SAM" id="MobiDB-lite"/>
    </source>
</evidence>
<feature type="region of interest" description="Disordered" evidence="1">
    <location>
        <begin position="1"/>
        <end position="33"/>
    </location>
</feature>
<evidence type="ECO:0000259" key="3">
    <source>
        <dbReference type="SMART" id="SM00460"/>
    </source>
</evidence>